<reference evidence="2" key="1">
    <citation type="submission" date="2021-02" db="EMBL/GenBank/DDBJ databases">
        <authorList>
            <person name="Nowell W R."/>
        </authorList>
    </citation>
    <scope>NUCLEOTIDE SEQUENCE</scope>
</reference>
<evidence type="ECO:0000259" key="1">
    <source>
        <dbReference type="PROSITE" id="PS50181"/>
    </source>
</evidence>
<dbReference type="EMBL" id="CAJNOM010000155">
    <property type="protein sequence ID" value="CAF1152725.1"/>
    <property type="molecule type" value="Genomic_DNA"/>
</dbReference>
<dbReference type="PROSITE" id="PS50181">
    <property type="entry name" value="FBOX"/>
    <property type="match status" value="1"/>
</dbReference>
<sequence>MEYLSNEIYYEIFDYLDGCDIYQSFSNLNHRFQQLLNSSSLLYKLKFHFKTYDLFINKYQYIKYLNRNQILSLNLSSKIHYIDQFFSSFNINSLFYQLRSISLEKVKSETLVTLLKDFIHLPCLTSLNIQSYDELLDLSQIYLLIFSLSKLKYLTISSNGFKDSLELPAYSTENHHEMSSIEHLNIDHHVTFKELSTIISYLPKLYDLEFVHEIEDDSTVELITYDELSKLTKISMTISDLNFNQMYIFLTKLPSTLNIFKFILWKIDIDYLDFEMWQNLIEEYFPQLDKFYFNYNAGCSDEDEWIFNGCMLNEFISPFWINRRLSVEISRDQNFISIKMKSYKKRWYELLAINEKFNMNSSTLLSIQYIPDEDKYLKFVFEEIEWITDFATIHHLEITKPFFIGILNKIFDILPYLDSLKISSIILPTVTLLDDDELDQFENIAIYNSITKVYLEKMNTFDDVHFLLDLFPRLNYLQIGCQSDIDIQLFFQVIFMKIINKDDYNIRSLAITIPTADDQMVNEIQDLIQIKNLLINYKITRTNDTIFLQIE</sequence>
<organism evidence="2 3">
    <name type="scientific">Adineta steineri</name>
    <dbReference type="NCBI Taxonomy" id="433720"/>
    <lineage>
        <taxon>Eukaryota</taxon>
        <taxon>Metazoa</taxon>
        <taxon>Spiralia</taxon>
        <taxon>Gnathifera</taxon>
        <taxon>Rotifera</taxon>
        <taxon>Eurotatoria</taxon>
        <taxon>Bdelloidea</taxon>
        <taxon>Adinetida</taxon>
        <taxon>Adinetidae</taxon>
        <taxon>Adineta</taxon>
    </lineage>
</organism>
<dbReference type="InterPro" id="IPR001810">
    <property type="entry name" value="F-box_dom"/>
</dbReference>
<dbReference type="AlphaFoldDB" id="A0A814T331"/>
<accession>A0A814T331</accession>
<comment type="caution">
    <text evidence="2">The sequence shown here is derived from an EMBL/GenBank/DDBJ whole genome shotgun (WGS) entry which is preliminary data.</text>
</comment>
<dbReference type="Proteomes" id="UP000663832">
    <property type="component" value="Unassembled WGS sequence"/>
</dbReference>
<proteinExistence type="predicted"/>
<protein>
    <recommendedName>
        <fullName evidence="1">F-box domain-containing protein</fullName>
    </recommendedName>
</protein>
<feature type="domain" description="F-box" evidence="1">
    <location>
        <begin position="1"/>
        <end position="45"/>
    </location>
</feature>
<keyword evidence="3" id="KW-1185">Reference proteome</keyword>
<dbReference type="SUPFAM" id="SSF52047">
    <property type="entry name" value="RNI-like"/>
    <property type="match status" value="1"/>
</dbReference>
<dbReference type="OrthoDB" id="10012246at2759"/>
<evidence type="ECO:0000313" key="3">
    <source>
        <dbReference type="Proteomes" id="UP000663832"/>
    </source>
</evidence>
<dbReference type="Gene3D" id="3.80.10.10">
    <property type="entry name" value="Ribonuclease Inhibitor"/>
    <property type="match status" value="1"/>
</dbReference>
<dbReference type="InterPro" id="IPR032675">
    <property type="entry name" value="LRR_dom_sf"/>
</dbReference>
<name>A0A814T331_9BILA</name>
<evidence type="ECO:0000313" key="2">
    <source>
        <dbReference type="EMBL" id="CAF1152725.1"/>
    </source>
</evidence>
<gene>
    <name evidence="2" type="ORF">QVE165_LOCUS23110</name>
</gene>